<name>A0AAW1VJ97_RUBAR</name>
<sequence>MEEGAMPTAVLEACERGQAPGDGWVVGDSRGNERLGLARCDPSWDLDDAAVWAEELDGDGDGRRWLRRLRRGLAGFGFGVIEVVRFVGNWNVD</sequence>
<evidence type="ECO:0000313" key="2">
    <source>
        <dbReference type="Proteomes" id="UP001457282"/>
    </source>
</evidence>
<keyword evidence="2" id="KW-1185">Reference proteome</keyword>
<reference evidence="1 2" key="1">
    <citation type="journal article" date="2023" name="G3 (Bethesda)">
        <title>A chromosome-length genome assembly and annotation of blackberry (Rubus argutus, cv. 'Hillquist').</title>
        <authorList>
            <person name="Bruna T."/>
            <person name="Aryal R."/>
            <person name="Dudchenko O."/>
            <person name="Sargent D.J."/>
            <person name="Mead D."/>
            <person name="Buti M."/>
            <person name="Cavallini A."/>
            <person name="Hytonen T."/>
            <person name="Andres J."/>
            <person name="Pham M."/>
            <person name="Weisz D."/>
            <person name="Mascagni F."/>
            <person name="Usai G."/>
            <person name="Natali L."/>
            <person name="Bassil N."/>
            <person name="Fernandez G.E."/>
            <person name="Lomsadze A."/>
            <person name="Armour M."/>
            <person name="Olukolu B."/>
            <person name="Poorten T."/>
            <person name="Britton C."/>
            <person name="Davik J."/>
            <person name="Ashrafi H."/>
            <person name="Aiden E.L."/>
            <person name="Borodovsky M."/>
            <person name="Worthington M."/>
        </authorList>
    </citation>
    <scope>NUCLEOTIDE SEQUENCE [LARGE SCALE GENOMIC DNA]</scope>
    <source>
        <strain evidence="1">PI 553951</strain>
    </source>
</reference>
<evidence type="ECO:0000313" key="1">
    <source>
        <dbReference type="EMBL" id="KAK9901186.1"/>
    </source>
</evidence>
<protein>
    <submittedName>
        <fullName evidence="1">Uncharacterized protein</fullName>
    </submittedName>
</protein>
<dbReference type="Proteomes" id="UP001457282">
    <property type="component" value="Unassembled WGS sequence"/>
</dbReference>
<accession>A0AAW1VJ97</accession>
<dbReference type="EMBL" id="JBEDUW010000321">
    <property type="protein sequence ID" value="KAK9901186.1"/>
    <property type="molecule type" value="Genomic_DNA"/>
</dbReference>
<gene>
    <name evidence="1" type="ORF">M0R45_002220</name>
</gene>
<proteinExistence type="predicted"/>
<comment type="caution">
    <text evidence="1">The sequence shown here is derived from an EMBL/GenBank/DDBJ whole genome shotgun (WGS) entry which is preliminary data.</text>
</comment>
<organism evidence="1 2">
    <name type="scientific">Rubus argutus</name>
    <name type="common">Southern blackberry</name>
    <dbReference type="NCBI Taxonomy" id="59490"/>
    <lineage>
        <taxon>Eukaryota</taxon>
        <taxon>Viridiplantae</taxon>
        <taxon>Streptophyta</taxon>
        <taxon>Embryophyta</taxon>
        <taxon>Tracheophyta</taxon>
        <taxon>Spermatophyta</taxon>
        <taxon>Magnoliopsida</taxon>
        <taxon>eudicotyledons</taxon>
        <taxon>Gunneridae</taxon>
        <taxon>Pentapetalae</taxon>
        <taxon>rosids</taxon>
        <taxon>fabids</taxon>
        <taxon>Rosales</taxon>
        <taxon>Rosaceae</taxon>
        <taxon>Rosoideae</taxon>
        <taxon>Rosoideae incertae sedis</taxon>
        <taxon>Rubus</taxon>
    </lineage>
</organism>
<dbReference type="AlphaFoldDB" id="A0AAW1VJ97"/>